<proteinExistence type="predicted"/>
<dbReference type="Proteomes" id="UP000245207">
    <property type="component" value="Unassembled WGS sequence"/>
</dbReference>
<evidence type="ECO:0000313" key="3">
    <source>
        <dbReference type="Proteomes" id="UP000245207"/>
    </source>
</evidence>
<evidence type="ECO:0000256" key="1">
    <source>
        <dbReference type="SAM" id="SignalP"/>
    </source>
</evidence>
<organism evidence="2 3">
    <name type="scientific">Artemisia annua</name>
    <name type="common">Sweet wormwood</name>
    <dbReference type="NCBI Taxonomy" id="35608"/>
    <lineage>
        <taxon>Eukaryota</taxon>
        <taxon>Viridiplantae</taxon>
        <taxon>Streptophyta</taxon>
        <taxon>Embryophyta</taxon>
        <taxon>Tracheophyta</taxon>
        <taxon>Spermatophyta</taxon>
        <taxon>Magnoliopsida</taxon>
        <taxon>eudicotyledons</taxon>
        <taxon>Gunneridae</taxon>
        <taxon>Pentapetalae</taxon>
        <taxon>asterids</taxon>
        <taxon>campanulids</taxon>
        <taxon>Asterales</taxon>
        <taxon>Asteraceae</taxon>
        <taxon>Asteroideae</taxon>
        <taxon>Anthemideae</taxon>
        <taxon>Artemisiinae</taxon>
        <taxon>Artemisia</taxon>
    </lineage>
</organism>
<feature type="chain" id="PRO_5015756871" evidence="1">
    <location>
        <begin position="38"/>
        <end position="97"/>
    </location>
</feature>
<dbReference type="EMBL" id="PKPP01001051">
    <property type="protein sequence ID" value="PWA86124.1"/>
    <property type="molecule type" value="Genomic_DNA"/>
</dbReference>
<dbReference type="PANTHER" id="PTHR37184:SF2">
    <property type="entry name" value="CLAVATA3_ESR (CLE)-RELATED PROTEIN 43"/>
    <property type="match status" value="1"/>
</dbReference>
<feature type="signal peptide" evidence="1">
    <location>
        <begin position="1"/>
        <end position="37"/>
    </location>
</feature>
<dbReference type="AlphaFoldDB" id="A0A2U1PK34"/>
<accession>A0A2U1PK34</accession>
<dbReference type="InterPro" id="IPR040274">
    <property type="entry name" value="CLE27/CLE43"/>
</dbReference>
<sequence length="97" mass="11320">MLHFGKKRRSSTMVLLFIFFWLLQICVLNNECCSVRAIRILSSSSKELNEIKRANLFKKFFNGDQYRQKMNTTSVSKGKGFQENKRMIPSCPDALHN</sequence>
<keyword evidence="1" id="KW-0732">Signal</keyword>
<keyword evidence="3" id="KW-1185">Reference proteome</keyword>
<name>A0A2U1PK34_ARTAN</name>
<reference evidence="2 3" key="1">
    <citation type="journal article" date="2018" name="Mol. Plant">
        <title>The genome of Artemisia annua provides insight into the evolution of Asteraceae family and artemisinin biosynthesis.</title>
        <authorList>
            <person name="Shen Q."/>
            <person name="Zhang L."/>
            <person name="Liao Z."/>
            <person name="Wang S."/>
            <person name="Yan T."/>
            <person name="Shi P."/>
            <person name="Liu M."/>
            <person name="Fu X."/>
            <person name="Pan Q."/>
            <person name="Wang Y."/>
            <person name="Lv Z."/>
            <person name="Lu X."/>
            <person name="Zhang F."/>
            <person name="Jiang W."/>
            <person name="Ma Y."/>
            <person name="Chen M."/>
            <person name="Hao X."/>
            <person name="Li L."/>
            <person name="Tang Y."/>
            <person name="Lv G."/>
            <person name="Zhou Y."/>
            <person name="Sun X."/>
            <person name="Brodelius P.E."/>
            <person name="Rose J.K.C."/>
            <person name="Tang K."/>
        </authorList>
    </citation>
    <scope>NUCLEOTIDE SEQUENCE [LARGE SCALE GENOMIC DNA]</scope>
    <source>
        <strain evidence="3">cv. Huhao1</strain>
        <tissue evidence="2">Leaf</tissue>
    </source>
</reference>
<dbReference type="PANTHER" id="PTHR37184">
    <property type="entry name" value="CLAVATA3/ESR (CLE)-RELATED PROTEIN 27"/>
    <property type="match status" value="1"/>
</dbReference>
<protein>
    <submittedName>
        <fullName evidence="2">Uncharacterized protein</fullName>
    </submittedName>
</protein>
<gene>
    <name evidence="2" type="ORF">CTI12_AA143300</name>
</gene>
<comment type="caution">
    <text evidence="2">The sequence shown here is derived from an EMBL/GenBank/DDBJ whole genome shotgun (WGS) entry which is preliminary data.</text>
</comment>
<evidence type="ECO:0000313" key="2">
    <source>
        <dbReference type="EMBL" id="PWA86124.1"/>
    </source>
</evidence>
<dbReference type="OrthoDB" id="1298458at2759"/>